<dbReference type="Pfam" id="PF01584">
    <property type="entry name" value="CheW"/>
    <property type="match status" value="1"/>
</dbReference>
<dbReference type="Gene3D" id="3.30.70.1110">
    <property type="entry name" value="Histidine kinase CheA-like, P2 response regulator-binding domain"/>
    <property type="match status" value="1"/>
</dbReference>
<feature type="domain" description="Histidine kinase" evidence="17">
    <location>
        <begin position="431"/>
        <end position="669"/>
    </location>
</feature>
<evidence type="ECO:0000256" key="7">
    <source>
        <dbReference type="ARBA" id="ARBA00022553"/>
    </source>
</evidence>
<dbReference type="Pfam" id="PF02518">
    <property type="entry name" value="HATPase_c"/>
    <property type="match status" value="1"/>
</dbReference>
<comment type="catalytic activity">
    <reaction evidence="1">
        <text>ATP + protein L-histidine = ADP + protein N-phospho-L-histidine.</text>
        <dbReference type="EC" id="2.7.13.3"/>
    </reaction>
</comment>
<dbReference type="SMART" id="SM00260">
    <property type="entry name" value="CheW"/>
    <property type="match status" value="1"/>
</dbReference>
<dbReference type="InterPro" id="IPR008207">
    <property type="entry name" value="Sig_transdc_His_kin_Hpt_dom"/>
</dbReference>
<sequence>MEDDPQQPDPSEPSSSDEMTDYLQIYLDECDEELEAFVESLLTLEDDPHNIEALNEAFRLLHTLKGSSGMMGFEGVSELTHEFENRFETFRTGDRILDKATMDLLLECVDFLRAFNDGLRRGEQPPGDGSHLIARLAELDQKSANPSAANDFSVDVPDDLPDRSAKTLALQGAYRVRVCFKPGLQLADLKARLIVARLSQIGEIVATDPSIDEVQSVDDLPQFAVIVMSNHDPNEVREIADVDGVESVKIEGGAMLDPSLGDTLTHADQEPPEAQTSTVSDGDKSVAPSPESGLTEIKHSGPPPRKEREPAHAIPENDTAREIISDSSPPKTVMSSGDETKPSLTGEASRPKVAETVRVDINRLDRLMNLTGELVVTRARFTQIASNMTSLFRNRSASNRAKDLNERLRLRLQKIQELSDSMGTEANGWGHVLKDLEDDLTELEEQSTIWEQGRRHFTQIAESVDQLNRVSNNLQHSVLETRMVQVAPLFNRFRRVIRDLSVERNKHVQLAILGEKTELDKRMIDELGDPLIHLVRNSIDHGLESADERARLGKPEAGTISLEASHSGNNVFIRVRDDGAGINVERIRERLLERGLVSEAGLRELSEQQVIEFIWHPGFTTAEKVTDISGRGVGMDVVRNRIFDLNGTIEIDSKPGQGATFTIRLPLTLAIIRSLLVRFGDGVFSLPIDDVREIVSVPRHEVYSVHNHRTIDVRGKFIPVAGMNEIFEWNTFHKMASTAAGERTTPTAVNIVVLQSGDQTIGLCVDELLGGADIVIKSLTDNFTSIQGLSGASVMGDGTVCLMLDVNAVAELASERARLPVSQGTMAE</sequence>
<dbReference type="InterPro" id="IPR004358">
    <property type="entry name" value="Sig_transdc_His_kin-like_C"/>
</dbReference>
<keyword evidence="5" id="KW-0963">Cytoplasm</keyword>
<evidence type="ECO:0000256" key="9">
    <source>
        <dbReference type="ARBA" id="ARBA00022741"/>
    </source>
</evidence>
<reference evidence="20 21" key="1">
    <citation type="submission" date="2019-02" db="EMBL/GenBank/DDBJ databases">
        <title>Deep-cultivation of Planctomycetes and their phenomic and genomic characterization uncovers novel biology.</title>
        <authorList>
            <person name="Wiegand S."/>
            <person name="Jogler M."/>
            <person name="Boedeker C."/>
            <person name="Pinto D."/>
            <person name="Vollmers J."/>
            <person name="Rivas-Marin E."/>
            <person name="Kohn T."/>
            <person name="Peeters S.H."/>
            <person name="Heuer A."/>
            <person name="Rast P."/>
            <person name="Oberbeckmann S."/>
            <person name="Bunk B."/>
            <person name="Jeske O."/>
            <person name="Meyerdierks A."/>
            <person name="Storesund J.E."/>
            <person name="Kallscheuer N."/>
            <person name="Luecker S."/>
            <person name="Lage O.M."/>
            <person name="Pohl T."/>
            <person name="Merkel B.J."/>
            <person name="Hornburger P."/>
            <person name="Mueller R.-W."/>
            <person name="Bruemmer F."/>
            <person name="Labrenz M."/>
            <person name="Spormann A.M."/>
            <person name="Op Den Camp H."/>
            <person name="Overmann J."/>
            <person name="Amann R."/>
            <person name="Jetten M.S.M."/>
            <person name="Mascher T."/>
            <person name="Medema M.H."/>
            <person name="Devos D.P."/>
            <person name="Kaster A.-K."/>
            <person name="Ovreas L."/>
            <person name="Rohde M."/>
            <person name="Galperin M.Y."/>
            <person name="Jogler C."/>
        </authorList>
    </citation>
    <scope>NUCLEOTIDE SEQUENCE [LARGE SCALE GENOMIC DNA]</scope>
    <source>
        <strain evidence="20 21">CA54</strain>
    </source>
</reference>
<feature type="domain" description="CheW-like" evidence="18">
    <location>
        <begin position="671"/>
        <end position="815"/>
    </location>
</feature>
<evidence type="ECO:0000256" key="16">
    <source>
        <dbReference type="SAM" id="MobiDB-lite"/>
    </source>
</evidence>
<dbReference type="Pfam" id="PF02895">
    <property type="entry name" value="H-kinase_dim"/>
    <property type="match status" value="1"/>
</dbReference>
<feature type="domain" description="HPt" evidence="19">
    <location>
        <begin position="15"/>
        <end position="119"/>
    </location>
</feature>
<evidence type="ECO:0000256" key="12">
    <source>
        <dbReference type="ARBA" id="ARBA00023012"/>
    </source>
</evidence>
<dbReference type="SMART" id="SM00073">
    <property type="entry name" value="HPT"/>
    <property type="match status" value="1"/>
</dbReference>
<evidence type="ECO:0000259" key="18">
    <source>
        <dbReference type="PROSITE" id="PS50851"/>
    </source>
</evidence>
<dbReference type="SUPFAM" id="SSF55874">
    <property type="entry name" value="ATPase domain of HSP90 chaperone/DNA topoisomerase II/histidine kinase"/>
    <property type="match status" value="1"/>
</dbReference>
<dbReference type="CDD" id="cd00088">
    <property type="entry name" value="HPT"/>
    <property type="match status" value="1"/>
</dbReference>
<evidence type="ECO:0000256" key="6">
    <source>
        <dbReference type="ARBA" id="ARBA00022500"/>
    </source>
</evidence>
<dbReference type="InterPro" id="IPR002545">
    <property type="entry name" value="CheW-lke_dom"/>
</dbReference>
<dbReference type="AlphaFoldDB" id="A0A5C6AXD7"/>
<accession>A0A5C6AXD7</accession>
<organism evidence="20 21">
    <name type="scientific">Symmachiella macrocystis</name>
    <dbReference type="NCBI Taxonomy" id="2527985"/>
    <lineage>
        <taxon>Bacteria</taxon>
        <taxon>Pseudomonadati</taxon>
        <taxon>Planctomycetota</taxon>
        <taxon>Planctomycetia</taxon>
        <taxon>Planctomycetales</taxon>
        <taxon>Planctomycetaceae</taxon>
        <taxon>Symmachiella</taxon>
    </lineage>
</organism>
<comment type="caution">
    <text evidence="20">The sequence shown here is derived from an EMBL/GenBank/DDBJ whole genome shotgun (WGS) entry which is preliminary data.</text>
</comment>
<dbReference type="GO" id="GO:0000155">
    <property type="term" value="F:phosphorelay sensor kinase activity"/>
    <property type="evidence" value="ECO:0007669"/>
    <property type="project" value="InterPro"/>
</dbReference>
<feature type="compositionally biased region" description="Basic and acidic residues" evidence="16">
    <location>
        <begin position="296"/>
        <end position="311"/>
    </location>
</feature>
<keyword evidence="11" id="KW-0067">ATP-binding</keyword>
<dbReference type="SMART" id="SM00387">
    <property type="entry name" value="HATPase_c"/>
    <property type="match status" value="1"/>
</dbReference>
<dbReference type="SUPFAM" id="SSF47384">
    <property type="entry name" value="Homodimeric domain of signal transducing histidine kinase"/>
    <property type="match status" value="1"/>
</dbReference>
<keyword evidence="12" id="KW-0902">Two-component regulatory system</keyword>
<dbReference type="PROSITE" id="PS50851">
    <property type="entry name" value="CHEW"/>
    <property type="match status" value="1"/>
</dbReference>
<dbReference type="InterPro" id="IPR003594">
    <property type="entry name" value="HATPase_dom"/>
</dbReference>
<dbReference type="FunFam" id="3.30.565.10:FF:000016">
    <property type="entry name" value="Chemotaxis protein CheA, putative"/>
    <property type="match status" value="1"/>
</dbReference>
<dbReference type="PRINTS" id="PR00344">
    <property type="entry name" value="BCTRLSENSOR"/>
</dbReference>
<dbReference type="InterPro" id="IPR037006">
    <property type="entry name" value="CheA-like_homodim_sf"/>
</dbReference>
<dbReference type="GO" id="GO:0006935">
    <property type="term" value="P:chemotaxis"/>
    <property type="evidence" value="ECO:0007669"/>
    <property type="project" value="UniProtKB-KW"/>
</dbReference>
<dbReference type="InterPro" id="IPR037052">
    <property type="entry name" value="CheA-like_P2_sf"/>
</dbReference>
<dbReference type="Gene3D" id="2.30.30.40">
    <property type="entry name" value="SH3 Domains"/>
    <property type="match status" value="1"/>
</dbReference>
<evidence type="ECO:0000259" key="19">
    <source>
        <dbReference type="PROSITE" id="PS50894"/>
    </source>
</evidence>
<evidence type="ECO:0000259" key="17">
    <source>
        <dbReference type="PROSITE" id="PS50109"/>
    </source>
</evidence>
<dbReference type="Gene3D" id="3.30.565.10">
    <property type="entry name" value="Histidine kinase-like ATPase, C-terminal domain"/>
    <property type="match status" value="1"/>
</dbReference>
<keyword evidence="7 14" id="KW-0597">Phosphoprotein</keyword>
<dbReference type="InterPro" id="IPR005467">
    <property type="entry name" value="His_kinase_dom"/>
</dbReference>
<feature type="compositionally biased region" description="Polar residues" evidence="16">
    <location>
        <begin position="325"/>
        <end position="337"/>
    </location>
</feature>
<dbReference type="Proteomes" id="UP000320735">
    <property type="component" value="Unassembled WGS sequence"/>
</dbReference>
<evidence type="ECO:0000256" key="1">
    <source>
        <dbReference type="ARBA" id="ARBA00000085"/>
    </source>
</evidence>
<dbReference type="EMBL" id="SJPP01000005">
    <property type="protein sequence ID" value="TWU04141.1"/>
    <property type="molecule type" value="Genomic_DNA"/>
</dbReference>
<dbReference type="Pfam" id="PF01627">
    <property type="entry name" value="Hpt"/>
    <property type="match status" value="1"/>
</dbReference>
<evidence type="ECO:0000256" key="3">
    <source>
        <dbReference type="ARBA" id="ARBA00012438"/>
    </source>
</evidence>
<evidence type="ECO:0000256" key="2">
    <source>
        <dbReference type="ARBA" id="ARBA00004496"/>
    </source>
</evidence>
<evidence type="ECO:0000256" key="13">
    <source>
        <dbReference type="ARBA" id="ARBA00035100"/>
    </source>
</evidence>
<dbReference type="CDD" id="cd16916">
    <property type="entry name" value="HATPase_CheA-like"/>
    <property type="match status" value="1"/>
</dbReference>
<dbReference type="PROSITE" id="PS50894">
    <property type="entry name" value="HPT"/>
    <property type="match status" value="1"/>
</dbReference>
<dbReference type="PANTHER" id="PTHR43395:SF10">
    <property type="entry name" value="CHEMOTAXIS PROTEIN CHEA"/>
    <property type="match status" value="1"/>
</dbReference>
<gene>
    <name evidence="20" type="primary">cheA_2</name>
    <name evidence="20" type="ORF">CA54_60230</name>
</gene>
<evidence type="ECO:0000256" key="4">
    <source>
        <dbReference type="ARBA" id="ARBA00021495"/>
    </source>
</evidence>
<evidence type="ECO:0000256" key="11">
    <source>
        <dbReference type="ARBA" id="ARBA00022840"/>
    </source>
</evidence>
<dbReference type="EC" id="2.7.13.3" evidence="3"/>
<dbReference type="SUPFAM" id="SSF47226">
    <property type="entry name" value="Histidine-containing phosphotransfer domain, HPT domain"/>
    <property type="match status" value="1"/>
</dbReference>
<keyword evidence="9" id="KW-0547">Nucleotide-binding</keyword>
<keyword evidence="6" id="KW-0145">Chemotaxis</keyword>
<keyword evidence="15" id="KW-0175">Coiled coil</keyword>
<dbReference type="InterPro" id="IPR036061">
    <property type="entry name" value="CheW-like_dom_sf"/>
</dbReference>
<keyword evidence="8 20" id="KW-0808">Transferase</keyword>
<feature type="coiled-coil region" evidence="15">
    <location>
        <begin position="398"/>
        <end position="453"/>
    </location>
</feature>
<keyword evidence="10" id="KW-0418">Kinase</keyword>
<dbReference type="InterPro" id="IPR051315">
    <property type="entry name" value="Bact_Chemotaxis_CheA"/>
</dbReference>
<feature type="region of interest" description="Disordered" evidence="16">
    <location>
        <begin position="254"/>
        <end position="351"/>
    </location>
</feature>
<dbReference type="InterPro" id="IPR036097">
    <property type="entry name" value="HisK_dim/P_sf"/>
</dbReference>
<comment type="function">
    <text evidence="13">Involved in the transmission of sensory signals from the chemoreceptors to the flagellar motors. CheA is autophosphorylated; it can transfer its phosphate group to either CheB or CheY.</text>
</comment>
<dbReference type="Gene3D" id="1.20.120.160">
    <property type="entry name" value="HPT domain"/>
    <property type="match status" value="1"/>
</dbReference>
<protein>
    <recommendedName>
        <fullName evidence="4">Chemotaxis protein CheA</fullName>
        <ecNumber evidence="3">2.7.13.3</ecNumber>
    </recommendedName>
</protein>
<evidence type="ECO:0000313" key="21">
    <source>
        <dbReference type="Proteomes" id="UP000320735"/>
    </source>
</evidence>
<name>A0A5C6AXD7_9PLAN</name>
<evidence type="ECO:0000256" key="10">
    <source>
        <dbReference type="ARBA" id="ARBA00022777"/>
    </source>
</evidence>
<keyword evidence="21" id="KW-1185">Reference proteome</keyword>
<evidence type="ECO:0000256" key="8">
    <source>
        <dbReference type="ARBA" id="ARBA00022679"/>
    </source>
</evidence>
<evidence type="ECO:0000256" key="14">
    <source>
        <dbReference type="PROSITE-ProRule" id="PRU00110"/>
    </source>
</evidence>
<dbReference type="InterPro" id="IPR035891">
    <property type="entry name" value="CheY-binding_CheA"/>
</dbReference>
<evidence type="ECO:0000313" key="20">
    <source>
        <dbReference type="EMBL" id="TWU04141.1"/>
    </source>
</evidence>
<dbReference type="SUPFAM" id="SSF55052">
    <property type="entry name" value="CheY-binding domain of CheA"/>
    <property type="match status" value="1"/>
</dbReference>
<dbReference type="Pfam" id="PF07194">
    <property type="entry name" value="P2"/>
    <property type="match status" value="1"/>
</dbReference>
<dbReference type="InterPro" id="IPR010808">
    <property type="entry name" value="CheA_P2-bd"/>
</dbReference>
<proteinExistence type="predicted"/>
<dbReference type="PROSITE" id="PS50109">
    <property type="entry name" value="HIS_KIN"/>
    <property type="match status" value="1"/>
</dbReference>
<dbReference type="OrthoDB" id="9803176at2"/>
<dbReference type="PANTHER" id="PTHR43395">
    <property type="entry name" value="SENSOR HISTIDINE KINASE CHEA"/>
    <property type="match status" value="1"/>
</dbReference>
<dbReference type="InterPro" id="IPR036641">
    <property type="entry name" value="HPT_dom_sf"/>
</dbReference>
<dbReference type="InterPro" id="IPR036890">
    <property type="entry name" value="HATPase_C_sf"/>
</dbReference>
<dbReference type="InterPro" id="IPR004105">
    <property type="entry name" value="CheA-like_dim"/>
</dbReference>
<dbReference type="Gene3D" id="1.10.287.560">
    <property type="entry name" value="Histidine kinase CheA-like, homodimeric domain"/>
    <property type="match status" value="1"/>
</dbReference>
<dbReference type="SMART" id="SM01231">
    <property type="entry name" value="H-kinase_dim"/>
    <property type="match status" value="1"/>
</dbReference>
<evidence type="ECO:0000256" key="5">
    <source>
        <dbReference type="ARBA" id="ARBA00022490"/>
    </source>
</evidence>
<comment type="subcellular location">
    <subcellularLocation>
        <location evidence="2">Cytoplasm</location>
    </subcellularLocation>
</comment>
<dbReference type="SUPFAM" id="SSF50341">
    <property type="entry name" value="CheW-like"/>
    <property type="match status" value="1"/>
</dbReference>
<evidence type="ECO:0000256" key="15">
    <source>
        <dbReference type="SAM" id="Coils"/>
    </source>
</evidence>
<feature type="modified residue" description="Phosphohistidine" evidence="14">
    <location>
        <position position="62"/>
    </location>
</feature>
<dbReference type="GO" id="GO:0005524">
    <property type="term" value="F:ATP binding"/>
    <property type="evidence" value="ECO:0007669"/>
    <property type="project" value="UniProtKB-KW"/>
</dbReference>
<dbReference type="GO" id="GO:0005737">
    <property type="term" value="C:cytoplasm"/>
    <property type="evidence" value="ECO:0007669"/>
    <property type="project" value="UniProtKB-SubCell"/>
</dbReference>